<accession>A0A1U6JPR8</accession>
<sequence length="294" mass="33402">MTHSKKFFIKVSLCLLPLCLLANFITSANILDDSIPSISSPFIDDEFIIVDTDVKTELPNRFRDIEKLNISGSAQFNPIQLDNLKEKIGTDNITIVDLRQESHGFINDTPISFYSLFKLINCGLSTKDTLKSEKKALSSIKEDNPINLYDKDAYLKETINANKILSEHNSVKNANLNYHRFAVKDGGIPTPTVVDDFVSFVVNLDPEIHLHFHCHEGLGRTTTFMSLYQMIKNTDKLSLEEILNEQVSAGGEVLTKSKSRSKFLEHFYNYTLENIDTHFKTPYSTWISQSNIKN</sequence>
<dbReference type="RefSeq" id="WP_161493113.1">
    <property type="nucleotide sequence ID" value="NZ_CBML010000006.1"/>
</dbReference>
<dbReference type="InterPro" id="IPR050561">
    <property type="entry name" value="PTP"/>
</dbReference>
<keyword evidence="1" id="KW-0732">Signal</keyword>
<evidence type="ECO:0000259" key="2">
    <source>
        <dbReference type="PROSITE" id="PS50056"/>
    </source>
</evidence>
<dbReference type="Pfam" id="PF14566">
    <property type="entry name" value="PTPlike_phytase"/>
    <property type="match status" value="1"/>
</dbReference>
<protein>
    <submittedName>
        <fullName evidence="3">Phytase</fullName>
    </submittedName>
</protein>
<dbReference type="InterPro" id="IPR000387">
    <property type="entry name" value="Tyr_Pase_dom"/>
</dbReference>
<keyword evidence="4" id="KW-1185">Reference proteome</keyword>
<dbReference type="AlphaFoldDB" id="A0A1U6JPR8"/>
<dbReference type="SMART" id="SM01301">
    <property type="entry name" value="PTPlike_phytase"/>
    <property type="match status" value="1"/>
</dbReference>
<name>A0A1U6JPR8_9CLOT</name>
<evidence type="ECO:0000313" key="3">
    <source>
        <dbReference type="EMBL" id="SLK22033.1"/>
    </source>
</evidence>
<feature type="domain" description="Tyrosine specific protein phosphatases" evidence="2">
    <location>
        <begin position="195"/>
        <end position="243"/>
    </location>
</feature>
<organism evidence="3 4">
    <name type="scientific">Clostridium chauvoei JF4335</name>
    <dbReference type="NCBI Taxonomy" id="1351755"/>
    <lineage>
        <taxon>Bacteria</taxon>
        <taxon>Bacillati</taxon>
        <taxon>Bacillota</taxon>
        <taxon>Clostridia</taxon>
        <taxon>Eubacteriales</taxon>
        <taxon>Clostridiaceae</taxon>
        <taxon>Clostridium</taxon>
    </lineage>
</organism>
<reference evidence="4" key="1">
    <citation type="submission" date="2017-03" db="EMBL/GenBank/DDBJ databases">
        <authorList>
            <person name="Falquet L."/>
            <person name="Falquet L."/>
        </authorList>
    </citation>
    <scope>NUCLEOTIDE SEQUENCE [LARGE SCALE GENOMIC DNA]</scope>
</reference>
<feature type="signal peptide" evidence="1">
    <location>
        <begin position="1"/>
        <end position="28"/>
    </location>
</feature>
<dbReference type="Proteomes" id="UP000190476">
    <property type="component" value="Chromosome I"/>
</dbReference>
<dbReference type="GeneID" id="66302566"/>
<proteinExistence type="predicted"/>
<gene>
    <name evidence="3" type="ORF">CCH01_22560</name>
</gene>
<dbReference type="PROSITE" id="PS50056">
    <property type="entry name" value="TYR_PHOSPHATASE_2"/>
    <property type="match status" value="1"/>
</dbReference>
<dbReference type="SUPFAM" id="SSF52799">
    <property type="entry name" value="(Phosphotyrosine protein) phosphatases II"/>
    <property type="match status" value="1"/>
</dbReference>
<dbReference type="EMBL" id="LT799839">
    <property type="protein sequence ID" value="SLK22033.1"/>
    <property type="molecule type" value="Genomic_DNA"/>
</dbReference>
<evidence type="ECO:0000313" key="4">
    <source>
        <dbReference type="Proteomes" id="UP000190476"/>
    </source>
</evidence>
<evidence type="ECO:0000256" key="1">
    <source>
        <dbReference type="SAM" id="SignalP"/>
    </source>
</evidence>
<dbReference type="STRING" id="1351755.CCH01_22560"/>
<dbReference type="Gene3D" id="3.90.190.10">
    <property type="entry name" value="Protein tyrosine phosphatase superfamily"/>
    <property type="match status" value="1"/>
</dbReference>
<dbReference type="PROSITE" id="PS00383">
    <property type="entry name" value="TYR_PHOSPHATASE_1"/>
    <property type="match status" value="1"/>
</dbReference>
<feature type="chain" id="PRO_5038916027" evidence="1">
    <location>
        <begin position="29"/>
        <end position="294"/>
    </location>
</feature>
<dbReference type="InterPro" id="IPR016130">
    <property type="entry name" value="Tyr_Pase_AS"/>
</dbReference>
<dbReference type="PANTHER" id="PTHR23339">
    <property type="entry name" value="TYROSINE SPECIFIC PROTEIN PHOSPHATASE AND DUAL SPECIFICITY PROTEIN PHOSPHATASE"/>
    <property type="match status" value="1"/>
</dbReference>
<dbReference type="InterPro" id="IPR029021">
    <property type="entry name" value="Prot-tyrosine_phosphatase-like"/>
</dbReference>